<name>A0AAV3RLQ1_LITER</name>
<organism evidence="2 3">
    <name type="scientific">Lithospermum erythrorhizon</name>
    <name type="common">Purple gromwell</name>
    <name type="synonym">Lithospermum officinale var. erythrorhizon</name>
    <dbReference type="NCBI Taxonomy" id="34254"/>
    <lineage>
        <taxon>Eukaryota</taxon>
        <taxon>Viridiplantae</taxon>
        <taxon>Streptophyta</taxon>
        <taxon>Embryophyta</taxon>
        <taxon>Tracheophyta</taxon>
        <taxon>Spermatophyta</taxon>
        <taxon>Magnoliopsida</taxon>
        <taxon>eudicotyledons</taxon>
        <taxon>Gunneridae</taxon>
        <taxon>Pentapetalae</taxon>
        <taxon>asterids</taxon>
        <taxon>lamiids</taxon>
        <taxon>Boraginales</taxon>
        <taxon>Boraginaceae</taxon>
        <taxon>Boraginoideae</taxon>
        <taxon>Lithospermeae</taxon>
        <taxon>Lithospermum</taxon>
    </lineage>
</organism>
<evidence type="ECO:0000313" key="2">
    <source>
        <dbReference type="EMBL" id="GAA0175848.1"/>
    </source>
</evidence>
<accession>A0AAV3RLQ1</accession>
<dbReference type="EMBL" id="BAABME010009811">
    <property type="protein sequence ID" value="GAA0175848.1"/>
    <property type="molecule type" value="Genomic_DNA"/>
</dbReference>
<dbReference type="AlphaFoldDB" id="A0AAV3RLQ1"/>
<proteinExistence type="predicted"/>
<feature type="region of interest" description="Disordered" evidence="1">
    <location>
        <begin position="1"/>
        <end position="46"/>
    </location>
</feature>
<sequence length="139" mass="15236">MEASISGGMSVIQAKGPSSQVPPPQHTEPINPTSQKKTTEGTGEEATRAEKAYQGMMDSLLTFLKNSTPPDLTDDQLDGITSYFSIPITNVDTRLALPREQLYLPCIKEDSTDPDLTFGHTFVYVEAFSYGMRYPSPLS</sequence>
<dbReference type="Proteomes" id="UP001454036">
    <property type="component" value="Unassembled WGS sequence"/>
</dbReference>
<evidence type="ECO:0000256" key="1">
    <source>
        <dbReference type="SAM" id="MobiDB-lite"/>
    </source>
</evidence>
<protein>
    <submittedName>
        <fullName evidence="2">Uncharacterized protein</fullName>
    </submittedName>
</protein>
<comment type="caution">
    <text evidence="2">The sequence shown here is derived from an EMBL/GenBank/DDBJ whole genome shotgun (WGS) entry which is preliminary data.</text>
</comment>
<gene>
    <name evidence="2" type="ORF">LIER_28944</name>
</gene>
<evidence type="ECO:0000313" key="3">
    <source>
        <dbReference type="Proteomes" id="UP001454036"/>
    </source>
</evidence>
<keyword evidence="3" id="KW-1185">Reference proteome</keyword>
<reference evidence="2 3" key="1">
    <citation type="submission" date="2024-01" db="EMBL/GenBank/DDBJ databases">
        <title>The complete chloroplast genome sequence of Lithospermum erythrorhizon: insights into the phylogenetic relationship among Boraginaceae species and the maternal lineages of purple gromwells.</title>
        <authorList>
            <person name="Okada T."/>
            <person name="Watanabe K."/>
        </authorList>
    </citation>
    <scope>NUCLEOTIDE SEQUENCE [LARGE SCALE GENOMIC DNA]</scope>
</reference>